<feature type="region of interest" description="Disordered" evidence="1">
    <location>
        <begin position="1"/>
        <end position="68"/>
    </location>
</feature>
<reference evidence="3 4" key="1">
    <citation type="submission" date="2019-07" db="EMBL/GenBank/DDBJ databases">
        <title>Genomics analysis of Aphanomyces spp. identifies a new class of oomycete effector associated with host adaptation.</title>
        <authorList>
            <person name="Gaulin E."/>
        </authorList>
    </citation>
    <scope>NUCLEOTIDE SEQUENCE [LARGE SCALE GENOMIC DNA]</scope>
    <source>
        <strain evidence="3 4">ATCC 201684</strain>
    </source>
</reference>
<dbReference type="SUPFAM" id="SSF56219">
    <property type="entry name" value="DNase I-like"/>
    <property type="match status" value="1"/>
</dbReference>
<dbReference type="Gene3D" id="3.60.10.10">
    <property type="entry name" value="Endonuclease/exonuclease/phosphatase"/>
    <property type="match status" value="1"/>
</dbReference>
<feature type="compositionally biased region" description="Basic residues" evidence="1">
    <location>
        <begin position="36"/>
        <end position="54"/>
    </location>
</feature>
<dbReference type="EMBL" id="VJMJ01000307">
    <property type="protein sequence ID" value="KAF0723431.1"/>
    <property type="molecule type" value="Genomic_DNA"/>
</dbReference>
<dbReference type="VEuPathDB" id="FungiDB:AeMF1_013216"/>
<evidence type="ECO:0000313" key="4">
    <source>
        <dbReference type="Proteomes" id="UP000481153"/>
    </source>
</evidence>
<sequence length="590" mass="67023">MDTSSFGHTGLPSTDDSANSECSDTRLQATQPLRAMAHRSQRGPHRRKPWRPVKYRLTPPQLGTDWSPTDAIRTREARQYESYLGDPVPPPTVRDKILRVATININKNTKTKLHAELGDWFIAHKLDFAILADADLGTQPHQIWCTQTNGSLRPGIATLSTGRVAILYDYQRWHARLRVTATSSSPSGRSIAIQLRLGHRGKLTLLGTYCPVSPHTCRTETQQEWDWLTEQTPPPEPRTLVLLAGDFNTYGTNPLDRSSPAQRSRASTAKGKAFETWQQLHNWTSTFRHLHPQLPRYTYARAGTAVALDDILVQTNAAHRVTASGIWIGSLHSSDHIGIPIVEIALDIHWTSRSQLKGVRPIRVVNTRKSTATELAQFTLHTTHLMQALQLPPLIPPLPTSEDNPSVISHWLETAMHNLYAILYGSAKNLWGETSQTQRAINRATAIKRSNRCMTQWRYILRLLADRELSIPDIISLADSIQWPKWVRDPTKLPKGTPHAAGALTLHHWWTQRPTDATTPLGQWRMWLITGWTHWHNVYKCRRRWRTTAQGIFAQRYRTELFMGKHTRQFLQNALGRPTPPNPQHNGRPT</sequence>
<dbReference type="VEuPathDB" id="FungiDB:AeMF1_013991"/>
<dbReference type="AlphaFoldDB" id="A0A6G0W8L2"/>
<proteinExistence type="predicted"/>
<dbReference type="GO" id="GO:0003824">
    <property type="term" value="F:catalytic activity"/>
    <property type="evidence" value="ECO:0007669"/>
    <property type="project" value="InterPro"/>
</dbReference>
<organism evidence="3 4">
    <name type="scientific">Aphanomyces euteiches</name>
    <dbReference type="NCBI Taxonomy" id="100861"/>
    <lineage>
        <taxon>Eukaryota</taxon>
        <taxon>Sar</taxon>
        <taxon>Stramenopiles</taxon>
        <taxon>Oomycota</taxon>
        <taxon>Saprolegniomycetes</taxon>
        <taxon>Saprolegniales</taxon>
        <taxon>Verrucalvaceae</taxon>
        <taxon>Aphanomyces</taxon>
    </lineage>
</organism>
<gene>
    <name evidence="3" type="ORF">Ae201684_017661</name>
</gene>
<feature type="domain" description="Endonuclease/exonuclease/phosphatase" evidence="2">
    <location>
        <begin position="102"/>
        <end position="336"/>
    </location>
</feature>
<keyword evidence="4" id="KW-1185">Reference proteome</keyword>
<dbReference type="Proteomes" id="UP000481153">
    <property type="component" value="Unassembled WGS sequence"/>
</dbReference>
<evidence type="ECO:0000313" key="3">
    <source>
        <dbReference type="EMBL" id="KAF0723431.1"/>
    </source>
</evidence>
<protein>
    <recommendedName>
        <fullName evidence="2">Endonuclease/exonuclease/phosphatase domain-containing protein</fullName>
    </recommendedName>
</protein>
<dbReference type="InterPro" id="IPR005135">
    <property type="entry name" value="Endo/exonuclease/phosphatase"/>
</dbReference>
<comment type="caution">
    <text evidence="3">The sequence shown here is derived from an EMBL/GenBank/DDBJ whole genome shotgun (WGS) entry which is preliminary data.</text>
</comment>
<accession>A0A6G0W8L2</accession>
<evidence type="ECO:0000259" key="2">
    <source>
        <dbReference type="Pfam" id="PF03372"/>
    </source>
</evidence>
<feature type="compositionally biased region" description="Polar residues" evidence="1">
    <location>
        <begin position="1"/>
        <end position="31"/>
    </location>
</feature>
<evidence type="ECO:0000256" key="1">
    <source>
        <dbReference type="SAM" id="MobiDB-lite"/>
    </source>
</evidence>
<dbReference type="InterPro" id="IPR036691">
    <property type="entry name" value="Endo/exonu/phosph_ase_sf"/>
</dbReference>
<dbReference type="Pfam" id="PF03372">
    <property type="entry name" value="Exo_endo_phos"/>
    <property type="match status" value="1"/>
</dbReference>
<name>A0A6G0W8L2_9STRA</name>